<reference evidence="2 3" key="1">
    <citation type="submission" date="2021-03" db="EMBL/GenBank/DDBJ databases">
        <title>novel species isolated from a fishpond in China.</title>
        <authorList>
            <person name="Lu H."/>
            <person name="Cai Z."/>
        </authorList>
    </citation>
    <scope>NUCLEOTIDE SEQUENCE [LARGE SCALE GENOMIC DNA]</scope>
    <source>
        <strain evidence="2 3">YJ13C</strain>
    </source>
</reference>
<dbReference type="PANTHER" id="PTHR37841:SF1">
    <property type="entry name" value="DUF3298 DOMAIN-CONTAINING PROTEIN"/>
    <property type="match status" value="1"/>
</dbReference>
<evidence type="ECO:0000313" key="2">
    <source>
        <dbReference type="EMBL" id="MBN7816905.1"/>
    </source>
</evidence>
<dbReference type="InterPro" id="IPR032774">
    <property type="entry name" value="WG_beta_rep"/>
</dbReference>
<protein>
    <submittedName>
        <fullName evidence="2">WG repeat-containing protein</fullName>
    </submittedName>
</protein>
<proteinExistence type="predicted"/>
<accession>A0ABS3CII1</accession>
<dbReference type="RefSeq" id="WP_206587559.1">
    <property type="nucleotide sequence ID" value="NZ_JAFKCU010000003.1"/>
</dbReference>
<dbReference type="PANTHER" id="PTHR37841">
    <property type="entry name" value="GLR2918 PROTEIN"/>
    <property type="match status" value="1"/>
</dbReference>
<feature type="signal peptide" evidence="1">
    <location>
        <begin position="1"/>
        <end position="19"/>
    </location>
</feature>
<organism evidence="2 3">
    <name type="scientific">Algoriphagus pacificus</name>
    <dbReference type="NCBI Taxonomy" id="2811234"/>
    <lineage>
        <taxon>Bacteria</taxon>
        <taxon>Pseudomonadati</taxon>
        <taxon>Bacteroidota</taxon>
        <taxon>Cytophagia</taxon>
        <taxon>Cytophagales</taxon>
        <taxon>Cyclobacteriaceae</taxon>
        <taxon>Algoriphagus</taxon>
    </lineage>
</organism>
<name>A0ABS3CII1_9BACT</name>
<feature type="chain" id="PRO_5046306630" evidence="1">
    <location>
        <begin position="20"/>
        <end position="413"/>
    </location>
</feature>
<dbReference type="Pfam" id="PF14903">
    <property type="entry name" value="WG_beta_rep"/>
    <property type="match status" value="3"/>
</dbReference>
<dbReference type="SUPFAM" id="SSF69360">
    <property type="entry name" value="Cell wall binding repeat"/>
    <property type="match status" value="1"/>
</dbReference>
<sequence length="413" mass="46966">MKKLMFLVWGITMSISLDAQVVLEGEFNQYLPTGQIWDGTNLIYRSQGKTVAYNSDSGEKAEIFSGYPENLKYQKGLFFIENKKGKFQLWEIGKEEPKLPYEFDYVESWINGVILAGFEQTGKTHAYRIYWISDSGKLLASHSLDSIGISMGLDYAKYRIEKDYYGAFGGIHTVYSEGLIALENPKTKRWGYFDLNLNPIIPMIYSEAEPFFEGLAAVKNEDGFWGYIDSNGNAQIPFKYSIKPGRFSDGLAQVKTVNLKIGFINKQGELLIPTIYDEASLFYKGYSFAMRYGLNSKWVLLNDQGVEEQSPGGQNSPQKSGYLGEKYLDYNPYRTLVDLIDEGLGVFVYGNISRVFTLDGELISEHQDAIIHNLKDGKMLSIERFNPSKNYTDQNGLINSKGEWLIKVKRSEF</sequence>
<evidence type="ECO:0000256" key="1">
    <source>
        <dbReference type="SAM" id="SignalP"/>
    </source>
</evidence>
<evidence type="ECO:0000313" key="3">
    <source>
        <dbReference type="Proteomes" id="UP000664480"/>
    </source>
</evidence>
<keyword evidence="1" id="KW-0732">Signal</keyword>
<dbReference type="Proteomes" id="UP000664480">
    <property type="component" value="Unassembled WGS sequence"/>
</dbReference>
<gene>
    <name evidence="2" type="ORF">J0A69_15780</name>
</gene>
<comment type="caution">
    <text evidence="2">The sequence shown here is derived from an EMBL/GenBank/DDBJ whole genome shotgun (WGS) entry which is preliminary data.</text>
</comment>
<keyword evidence="3" id="KW-1185">Reference proteome</keyword>
<dbReference type="EMBL" id="JAFKCU010000003">
    <property type="protein sequence ID" value="MBN7816905.1"/>
    <property type="molecule type" value="Genomic_DNA"/>
</dbReference>